<feature type="region of interest" description="Disordered" evidence="1">
    <location>
        <begin position="84"/>
        <end position="113"/>
    </location>
</feature>
<evidence type="ECO:0000313" key="3">
    <source>
        <dbReference type="Proteomes" id="UP000399805"/>
    </source>
</evidence>
<sequence>MVDTFQIGSYGGIVRNHHDDTKVAEGFAETNLQIGAQPGLIAELVGSHEQAKGQIVKALTALASVCEASSAELDRARQMYDRVDAGSAERLDQTYPDPGRPPQMPSVPGLPADTSTQVVRQTAFPAERLKPPQAADFSNPIQLVNDLGNLISAGYWAQQFLDATIQVNPVEEFSNWVAGDWEQFAKASDALNSLSFFAADLAQDLKTNITVLLTSWTGNAANEAFQYFSGLTDTVNGYAEGLGALRDKYREAAQGVWEFSETINDVIQDIFDSIFWGAIELAAGGVLAETVVGPAVLWSLAALECKNVVDGWKQMTNLLMNVQNTVRLIHGGVLDIIGSGGNFEAHPLPAGYDHPGV</sequence>
<evidence type="ECO:0008006" key="4">
    <source>
        <dbReference type="Google" id="ProtNLM"/>
    </source>
</evidence>
<name>A0A6I8LG96_9PSEU</name>
<dbReference type="SUPFAM" id="SSF140453">
    <property type="entry name" value="EsxAB dimer-like"/>
    <property type="match status" value="1"/>
</dbReference>
<accession>A0A6I8LG96</accession>
<dbReference type="AlphaFoldDB" id="A0A6I8LG96"/>
<proteinExistence type="predicted"/>
<dbReference type="InterPro" id="IPR036689">
    <property type="entry name" value="ESAT-6-like_sf"/>
</dbReference>
<organism evidence="2 3">
    <name type="scientific">Amycolatopsis camponoti</name>
    <dbReference type="NCBI Taxonomy" id="2606593"/>
    <lineage>
        <taxon>Bacteria</taxon>
        <taxon>Bacillati</taxon>
        <taxon>Actinomycetota</taxon>
        <taxon>Actinomycetes</taxon>
        <taxon>Pseudonocardiales</taxon>
        <taxon>Pseudonocardiaceae</taxon>
        <taxon>Amycolatopsis</taxon>
    </lineage>
</organism>
<evidence type="ECO:0000256" key="1">
    <source>
        <dbReference type="SAM" id="MobiDB-lite"/>
    </source>
</evidence>
<keyword evidence="3" id="KW-1185">Reference proteome</keyword>
<gene>
    <name evidence="2" type="ORF">AA23TX_00329</name>
</gene>
<reference evidence="2 3" key="1">
    <citation type="submission" date="2019-09" db="EMBL/GenBank/DDBJ databases">
        <authorList>
            <person name="Leyn A S."/>
        </authorList>
    </citation>
    <scope>NUCLEOTIDE SEQUENCE [LARGE SCALE GENOMIC DNA]</scope>
    <source>
        <strain evidence="2">AA231_1</strain>
    </source>
</reference>
<evidence type="ECO:0000313" key="2">
    <source>
        <dbReference type="EMBL" id="VVJ15308.1"/>
    </source>
</evidence>
<dbReference type="EMBL" id="CABVGP010000001">
    <property type="protein sequence ID" value="VVJ15308.1"/>
    <property type="molecule type" value="Genomic_DNA"/>
</dbReference>
<dbReference type="Proteomes" id="UP000399805">
    <property type="component" value="Unassembled WGS sequence"/>
</dbReference>
<protein>
    <recommendedName>
        <fullName evidence="4">WXG100 family type VII secretion target</fullName>
    </recommendedName>
</protein>